<reference evidence="1" key="1">
    <citation type="submission" date="2022-06" db="EMBL/GenBank/DDBJ databases">
        <authorList>
            <person name="Berger JAMES D."/>
            <person name="Berger JAMES D."/>
        </authorList>
    </citation>
    <scope>NUCLEOTIDE SEQUENCE [LARGE SCALE GENOMIC DNA]</scope>
</reference>
<evidence type="ECO:0000313" key="2">
    <source>
        <dbReference type="WBParaSite" id="TREG1_20460.1"/>
    </source>
</evidence>
<evidence type="ECO:0000313" key="1">
    <source>
        <dbReference type="Proteomes" id="UP000050795"/>
    </source>
</evidence>
<proteinExistence type="predicted"/>
<accession>A0AA85JH94</accession>
<dbReference type="WBParaSite" id="TREG1_20460.1">
    <property type="protein sequence ID" value="TREG1_20460.1"/>
    <property type="gene ID" value="TREG1_20460"/>
</dbReference>
<dbReference type="PANTHER" id="PTHR14540:SF2">
    <property type="entry name" value="INTEGRATOR COMPLEX SUBUNIT 15"/>
    <property type="match status" value="1"/>
</dbReference>
<reference evidence="2" key="2">
    <citation type="submission" date="2023-11" db="UniProtKB">
        <authorList>
            <consortium name="WormBaseParasite"/>
        </authorList>
    </citation>
    <scope>IDENTIFICATION</scope>
</reference>
<dbReference type="InterPro" id="IPR027844">
    <property type="entry name" value="INTS15"/>
</dbReference>
<dbReference type="Proteomes" id="UP000050795">
    <property type="component" value="Unassembled WGS sequence"/>
</dbReference>
<dbReference type="Pfam" id="PF14964">
    <property type="entry name" value="INTS15"/>
    <property type="match status" value="1"/>
</dbReference>
<protein>
    <submittedName>
        <fullName evidence="2">Uncharacterized protein</fullName>
    </submittedName>
</protein>
<organism evidence="1 2">
    <name type="scientific">Trichobilharzia regenti</name>
    <name type="common">Nasal bird schistosome</name>
    <dbReference type="NCBI Taxonomy" id="157069"/>
    <lineage>
        <taxon>Eukaryota</taxon>
        <taxon>Metazoa</taxon>
        <taxon>Spiralia</taxon>
        <taxon>Lophotrochozoa</taxon>
        <taxon>Platyhelminthes</taxon>
        <taxon>Trematoda</taxon>
        <taxon>Digenea</taxon>
        <taxon>Strigeidida</taxon>
        <taxon>Schistosomatoidea</taxon>
        <taxon>Schistosomatidae</taxon>
        <taxon>Trichobilharzia</taxon>
    </lineage>
</organism>
<dbReference type="PANTHER" id="PTHR14540">
    <property type="entry name" value="INTEGRATOR COMPLEX SUBUNIT 15"/>
    <property type="match status" value="1"/>
</dbReference>
<dbReference type="AlphaFoldDB" id="A0AA85JH94"/>
<keyword evidence="1" id="KW-1185">Reference proteome</keyword>
<name>A0AA85JH94_TRIRE</name>
<sequence>MTASDACKKALLSLEACLGDDFSTQEAVAFAAKNVVLIDGRKPRPLEEADILDTLVTYLLLKNDEDLKHRLFFEVFPVDRDINANCLHLLSKLTSLAICLGLSPVLELVSFWLKIRVSQSYCCPPVHYPNCSPQIAYEFVEALITSLISDLLSVRGLPVFLTLNTSESDITRSENANIDHPLYNIPFISPPFTDAFLSGLTIVYGYRPSLKSCVNNLFAHATIRAPPPPEVIFCVTNWLRLGRIPKQFHQPGTNLPINWTCIDWLSMARRYKFCSQFRFPIDQILMSQPPLLICLLWWSVFEPLSYITCSRGDPRPENNLTYDYVAGLHYELLQCISEPAGLAAHRHGSGGAGGFGFSTWLLTCSRKMEYTKEFYYLESLVSQVHEQYNLIRSLRKRRSSGKRMNFLELMIIRLAEFMQICWVSGRIRNLSSDEFYRLLAPLECHSWINLVLTRFKK</sequence>